<dbReference type="InterPro" id="IPR013784">
    <property type="entry name" value="Carb-bd-like_fold"/>
</dbReference>
<dbReference type="EMBL" id="AP014936">
    <property type="protein sequence ID" value="BAU47459.1"/>
    <property type="molecule type" value="Genomic_DNA"/>
</dbReference>
<dbReference type="Proteomes" id="UP000218899">
    <property type="component" value="Chromosome"/>
</dbReference>
<dbReference type="SUPFAM" id="SSF49452">
    <property type="entry name" value="Starch-binding domain-like"/>
    <property type="match status" value="1"/>
</dbReference>
<name>A0A1B4V1T6_9GAMM</name>
<reference evidence="2 3" key="1">
    <citation type="submission" date="2015-08" db="EMBL/GenBank/DDBJ databases">
        <title>Complete genome sequence of Sulfurifustis variabilis.</title>
        <authorList>
            <person name="Miura A."/>
            <person name="Kojima H."/>
            <person name="Fukui M."/>
        </authorList>
    </citation>
    <scope>NUCLEOTIDE SEQUENCE [LARGE SCALE GENOMIC DNA]</scope>
    <source>
        <strain evidence="3">skN76</strain>
    </source>
</reference>
<organism evidence="2 3">
    <name type="scientific">Sulfurifustis variabilis</name>
    <dbReference type="NCBI Taxonomy" id="1675686"/>
    <lineage>
        <taxon>Bacteria</taxon>
        <taxon>Pseudomonadati</taxon>
        <taxon>Pseudomonadota</taxon>
        <taxon>Gammaproteobacteria</taxon>
        <taxon>Acidiferrobacterales</taxon>
        <taxon>Acidiferrobacteraceae</taxon>
        <taxon>Sulfurifustis</taxon>
    </lineage>
</organism>
<dbReference type="AlphaFoldDB" id="A0A1B4V1T6"/>
<dbReference type="InterPro" id="IPR021655">
    <property type="entry name" value="Put_metal-bd"/>
</dbReference>
<dbReference type="GO" id="GO:0030246">
    <property type="term" value="F:carbohydrate binding"/>
    <property type="evidence" value="ECO:0007669"/>
    <property type="project" value="InterPro"/>
</dbReference>
<feature type="chain" id="PRO_5008571120" evidence="1">
    <location>
        <begin position="29"/>
        <end position="361"/>
    </location>
</feature>
<evidence type="ECO:0000256" key="1">
    <source>
        <dbReference type="SAM" id="SignalP"/>
    </source>
</evidence>
<feature type="signal peptide" evidence="1">
    <location>
        <begin position="1"/>
        <end position="28"/>
    </location>
</feature>
<dbReference type="Pfam" id="PF11617">
    <property type="entry name" value="Cu-binding_MopE"/>
    <property type="match status" value="2"/>
</dbReference>
<sequence length="361" mass="37350">MRLPTIASTFLAALALAPDAALSGAAHPASPQKTGQIELQVNYCRGNTGLMAHLPGTNQQVILGQNGTGIFYFVVPGTYTLTIEIPGRQPHTIQNVVVQDNTITQVSESFCVDNDGDGYSELEDCNDNNVTINPAAAETCDGVDNNCNAQTDEGCQFCTDADNDGFYAQAGCGSAVDCDDHNATTSPGALEHSCDGKDNDCDGRIDETFDKESDPNHCGACFNVCSFPNAAAVCSNGTCGLASCMPGFSDCDGNPQNGCEAGVSNDPGNCGACGNVCPSGWSCNAGQCTAQCTGDVNCPYQDFCDTTLTCQRDLLDGGACNRNSQCVSANCEFGTCQAACPTGTHRCESGGTCIPDAIPCL</sequence>
<evidence type="ECO:0000313" key="3">
    <source>
        <dbReference type="Proteomes" id="UP000218899"/>
    </source>
</evidence>
<keyword evidence="3" id="KW-1185">Reference proteome</keyword>
<evidence type="ECO:0000313" key="2">
    <source>
        <dbReference type="EMBL" id="BAU47459.1"/>
    </source>
</evidence>
<dbReference type="KEGG" id="sva:SVA_0880"/>
<dbReference type="OrthoDB" id="68195at2"/>
<dbReference type="RefSeq" id="WP_096459288.1">
    <property type="nucleotide sequence ID" value="NZ_AP014936.1"/>
</dbReference>
<keyword evidence="1" id="KW-0732">Signal</keyword>
<protein>
    <submittedName>
        <fullName evidence="2">Uncharacterized protein</fullName>
    </submittedName>
</protein>
<accession>A0A1B4V1T6</accession>
<gene>
    <name evidence="2" type="ORF">SVA_0880</name>
</gene>
<proteinExistence type="predicted"/>